<feature type="region of interest" description="Disordered" evidence="2">
    <location>
        <begin position="558"/>
        <end position="642"/>
    </location>
</feature>
<evidence type="ECO:0000256" key="1">
    <source>
        <dbReference type="SAM" id="Coils"/>
    </source>
</evidence>
<accession>A0A9W7BG28</accession>
<gene>
    <name evidence="3" type="ORF">TrVE_jg6839</name>
</gene>
<name>A0A9W7BG28_9STRA</name>
<keyword evidence="1" id="KW-0175">Coiled coil</keyword>
<dbReference type="EMBL" id="BRXX01000076">
    <property type="protein sequence ID" value="GMH87901.1"/>
    <property type="molecule type" value="Genomic_DNA"/>
</dbReference>
<feature type="compositionally biased region" description="Basic and acidic residues" evidence="2">
    <location>
        <begin position="602"/>
        <end position="640"/>
    </location>
</feature>
<comment type="caution">
    <text evidence="3">The sequence shown here is derived from an EMBL/GenBank/DDBJ whole genome shotgun (WGS) entry which is preliminary data.</text>
</comment>
<dbReference type="InterPro" id="IPR000048">
    <property type="entry name" value="IQ_motif_EF-hand-BS"/>
</dbReference>
<evidence type="ECO:0000313" key="3">
    <source>
        <dbReference type="EMBL" id="GMH87901.1"/>
    </source>
</evidence>
<protein>
    <submittedName>
        <fullName evidence="3">Uncharacterized protein</fullName>
    </submittedName>
</protein>
<dbReference type="InterPro" id="IPR011993">
    <property type="entry name" value="PH-like_dom_sf"/>
</dbReference>
<reference evidence="4" key="1">
    <citation type="journal article" date="2023" name="Commun. Biol.">
        <title>Genome analysis of Parmales, the sister group of diatoms, reveals the evolutionary specialization of diatoms from phago-mixotrophs to photoautotrophs.</title>
        <authorList>
            <person name="Ban H."/>
            <person name="Sato S."/>
            <person name="Yoshikawa S."/>
            <person name="Yamada K."/>
            <person name="Nakamura Y."/>
            <person name="Ichinomiya M."/>
            <person name="Sato N."/>
            <person name="Blanc-Mathieu R."/>
            <person name="Endo H."/>
            <person name="Kuwata A."/>
            <person name="Ogata H."/>
        </authorList>
    </citation>
    <scope>NUCLEOTIDE SEQUENCE [LARGE SCALE GENOMIC DNA]</scope>
    <source>
        <strain evidence="4">NIES 3699</strain>
    </source>
</reference>
<evidence type="ECO:0000256" key="2">
    <source>
        <dbReference type="SAM" id="MobiDB-lite"/>
    </source>
</evidence>
<feature type="coiled-coil region" evidence="1">
    <location>
        <begin position="730"/>
        <end position="823"/>
    </location>
</feature>
<proteinExistence type="predicted"/>
<evidence type="ECO:0000313" key="4">
    <source>
        <dbReference type="Proteomes" id="UP001165160"/>
    </source>
</evidence>
<dbReference type="SMART" id="SM00015">
    <property type="entry name" value="IQ"/>
    <property type="match status" value="2"/>
</dbReference>
<keyword evidence="4" id="KW-1185">Reference proteome</keyword>
<dbReference type="PROSITE" id="PS50096">
    <property type="entry name" value="IQ"/>
    <property type="match status" value="3"/>
</dbReference>
<sequence>MSREPNTSRRQSNPMFSNDRFRANTVGVGARRSSDMNLDPSAVSSKYSALGEVDKTKKETVKVHFISSCNAENEEDVMCEPYNLFIPDIHLAIDLETTTNALIPRIIREIGMPDVTGDLFSLYVYWEGKKPRPLGPEELVLPSLVWVDPDEKVKALSKRHAEAKHQAFNNKPNSTSIKKKIRSMSFGFKSQSSMPEEKKISTMRSTVSGGDGDPRVGYEMFSGGDNFGFGDESFDDMGDGGGGSGSGDYDEQMDVDCNLSVKLVFKIRLFVQYIFHRIDCVGVQNPVSKYQSNFRSLLLYQIENYIATQKWPMEIPKIASSLPAIIGLSMSAKFGKCDSTKYDKEAVYAHTIAVYGDLYFKSTNDVMRLTGSTLEDYWREASKDFESQGKEELGNVRNPYELCFHNMVSKVYGSSYGVEIFTVEMGLDGGESNLQEVQLGVNETGLLVFDVDSGALKSCYLFEYISKWGHIPGKYFYFFDCPGKGQEGKETRIYTSSASQISSLLREYAVALMNIGVGRYNEVGLTKSKIKAKTNWKCAEKLLGAAFKLKKLGALQKAGGAGGGQKLGEVAEEEKKEKEVKGGDLGGNRRKSVSFNDEEEKEKEKEKEKERKESEEAQKRKLKREQDSEKRRARKEREELEASAVAVQAWTRSWMVRVGFEREAAALTIQAAGRRIAAKAKIREARRQSQAEEEQMQKNLEWKRRLASENRVTESEKRLRLSTEQRLLSERLMAAEIERADREREEERRRRIAAETQLEEERLRRLSLTLQRQEADAERRRQDEATAIILLEKQRIMADMEKKMALEKSLLEEEERIKREKAIKRQIRLSRTTSMPPPGGSPVEIKAAVKVQAAVRGYVLRNNILKMERDIAATTVQEFWKRR</sequence>
<dbReference type="Proteomes" id="UP001165160">
    <property type="component" value="Unassembled WGS sequence"/>
</dbReference>
<dbReference type="Gene3D" id="1.20.5.190">
    <property type="match status" value="1"/>
</dbReference>
<dbReference type="Gene3D" id="2.30.29.30">
    <property type="entry name" value="Pleckstrin-homology domain (PH domain)/Phosphotyrosine-binding domain (PTB)"/>
    <property type="match status" value="1"/>
</dbReference>
<organism evidence="3 4">
    <name type="scientific">Triparma verrucosa</name>
    <dbReference type="NCBI Taxonomy" id="1606542"/>
    <lineage>
        <taxon>Eukaryota</taxon>
        <taxon>Sar</taxon>
        <taxon>Stramenopiles</taxon>
        <taxon>Ochrophyta</taxon>
        <taxon>Bolidophyceae</taxon>
        <taxon>Parmales</taxon>
        <taxon>Triparmaceae</taxon>
        <taxon>Triparma</taxon>
    </lineage>
</organism>
<dbReference type="Pfam" id="PF00612">
    <property type="entry name" value="IQ"/>
    <property type="match status" value="1"/>
</dbReference>
<feature type="region of interest" description="Disordered" evidence="2">
    <location>
        <begin position="1"/>
        <end position="22"/>
    </location>
</feature>
<feature type="compositionally biased region" description="Basic and acidic residues" evidence="2">
    <location>
        <begin position="573"/>
        <end position="582"/>
    </location>
</feature>
<dbReference type="AlphaFoldDB" id="A0A9W7BG28"/>